<organism evidence="4 5">
    <name type="scientific">Leucosporidium creatinivorum</name>
    <dbReference type="NCBI Taxonomy" id="106004"/>
    <lineage>
        <taxon>Eukaryota</taxon>
        <taxon>Fungi</taxon>
        <taxon>Dikarya</taxon>
        <taxon>Basidiomycota</taxon>
        <taxon>Pucciniomycotina</taxon>
        <taxon>Microbotryomycetes</taxon>
        <taxon>Leucosporidiales</taxon>
        <taxon>Leucosporidium</taxon>
    </lineage>
</organism>
<comment type="caution">
    <text evidence="4">The sequence shown here is derived from an EMBL/GenBank/DDBJ whole genome shotgun (WGS) entry which is preliminary data.</text>
</comment>
<dbReference type="Gene3D" id="1.10.10.10">
    <property type="entry name" value="Winged helix-like DNA-binding domain superfamily/Winged helix DNA-binding domain"/>
    <property type="match status" value="1"/>
</dbReference>
<name>A0A1Y2FGE1_9BASI</name>
<sequence>MPKAAKTKVSKPTTKAIVEEACYYAEEAKGVSQVKILRFGAEQGYFNADDGRTKANVKKAIEGLVGNGRLIQTKQSFALAKEVRQEYDELAETTEEEVPVKKTPAKKKAAATPKTQSAPKKKSKK</sequence>
<dbReference type="PROSITE" id="PS51504">
    <property type="entry name" value="H15"/>
    <property type="match status" value="1"/>
</dbReference>
<keyword evidence="5" id="KW-1185">Reference proteome</keyword>
<accession>A0A1Y2FGE1</accession>
<dbReference type="InterPro" id="IPR036390">
    <property type="entry name" value="WH_DNA-bd_sf"/>
</dbReference>
<gene>
    <name evidence="4" type="ORF">BCR35DRAFT_303633</name>
</gene>
<evidence type="ECO:0000256" key="1">
    <source>
        <dbReference type="ARBA" id="ARBA00020833"/>
    </source>
</evidence>
<reference evidence="4 5" key="1">
    <citation type="submission" date="2016-07" db="EMBL/GenBank/DDBJ databases">
        <title>Pervasive Adenine N6-methylation of Active Genes in Fungi.</title>
        <authorList>
            <consortium name="DOE Joint Genome Institute"/>
            <person name="Mondo S.J."/>
            <person name="Dannebaum R.O."/>
            <person name="Kuo R.C."/>
            <person name="Labutti K."/>
            <person name="Haridas S."/>
            <person name="Kuo A."/>
            <person name="Salamov A."/>
            <person name="Ahrendt S.R."/>
            <person name="Lipzen A."/>
            <person name="Sullivan W."/>
            <person name="Andreopoulos W.B."/>
            <person name="Clum A."/>
            <person name="Lindquist E."/>
            <person name="Daum C."/>
            <person name="Ramamoorthy G.K."/>
            <person name="Gryganskyi A."/>
            <person name="Culley D."/>
            <person name="Magnuson J.K."/>
            <person name="James T.Y."/>
            <person name="O'Malley M.A."/>
            <person name="Stajich J.E."/>
            <person name="Spatafora J.W."/>
            <person name="Visel A."/>
            <person name="Grigoriev I.V."/>
        </authorList>
    </citation>
    <scope>NUCLEOTIDE SEQUENCE [LARGE SCALE GENOMIC DNA]</scope>
    <source>
        <strain evidence="4 5">62-1032</strain>
    </source>
</reference>
<dbReference type="InterPro" id="IPR005818">
    <property type="entry name" value="Histone_H1/H5_H15"/>
</dbReference>
<dbReference type="EMBL" id="MCGR01000020">
    <property type="protein sequence ID" value="ORY82973.1"/>
    <property type="molecule type" value="Genomic_DNA"/>
</dbReference>
<feature type="domain" description="H15" evidence="3">
    <location>
        <begin position="10"/>
        <end position="81"/>
    </location>
</feature>
<dbReference type="InterPro" id="IPR036388">
    <property type="entry name" value="WH-like_DNA-bd_sf"/>
</dbReference>
<dbReference type="Pfam" id="PF00538">
    <property type="entry name" value="Linker_histone"/>
    <property type="match status" value="1"/>
</dbReference>
<dbReference type="GO" id="GO:0006334">
    <property type="term" value="P:nucleosome assembly"/>
    <property type="evidence" value="ECO:0007669"/>
    <property type="project" value="InterPro"/>
</dbReference>
<dbReference type="GO" id="GO:0000786">
    <property type="term" value="C:nucleosome"/>
    <property type="evidence" value="ECO:0007669"/>
    <property type="project" value="InterPro"/>
</dbReference>
<feature type="region of interest" description="Disordered" evidence="2">
    <location>
        <begin position="88"/>
        <end position="125"/>
    </location>
</feature>
<feature type="compositionally biased region" description="Acidic residues" evidence="2">
    <location>
        <begin position="88"/>
        <end position="97"/>
    </location>
</feature>
<evidence type="ECO:0000256" key="2">
    <source>
        <dbReference type="SAM" id="MobiDB-lite"/>
    </source>
</evidence>
<dbReference type="Proteomes" id="UP000193467">
    <property type="component" value="Unassembled WGS sequence"/>
</dbReference>
<dbReference type="SUPFAM" id="SSF46785">
    <property type="entry name" value="Winged helix' DNA-binding domain"/>
    <property type="match status" value="1"/>
</dbReference>
<evidence type="ECO:0000259" key="3">
    <source>
        <dbReference type="PROSITE" id="PS51504"/>
    </source>
</evidence>
<evidence type="ECO:0000313" key="4">
    <source>
        <dbReference type="EMBL" id="ORY82973.1"/>
    </source>
</evidence>
<dbReference type="AlphaFoldDB" id="A0A1Y2FGE1"/>
<dbReference type="InParanoid" id="A0A1Y2FGE1"/>
<evidence type="ECO:0000313" key="5">
    <source>
        <dbReference type="Proteomes" id="UP000193467"/>
    </source>
</evidence>
<proteinExistence type="predicted"/>
<dbReference type="GO" id="GO:0003677">
    <property type="term" value="F:DNA binding"/>
    <property type="evidence" value="ECO:0007669"/>
    <property type="project" value="InterPro"/>
</dbReference>
<protein>
    <recommendedName>
        <fullName evidence="1">Histone H1</fullName>
    </recommendedName>
</protein>